<comment type="caution">
    <text evidence="2">The sequence shown here is derived from an EMBL/GenBank/DDBJ whole genome shotgun (WGS) entry which is preliminary data.</text>
</comment>
<evidence type="ECO:0000313" key="3">
    <source>
        <dbReference type="Proteomes" id="UP000319257"/>
    </source>
</evidence>
<reference evidence="2 3" key="1">
    <citation type="submission" date="2019-06" db="EMBL/GenBank/DDBJ databases">
        <title>Draft genome sequence of the filamentous fungus Phialemoniopsis curvata isolated from diesel fuel.</title>
        <authorList>
            <person name="Varaljay V.A."/>
            <person name="Lyon W.J."/>
            <person name="Crouch A.L."/>
            <person name="Drake C.E."/>
            <person name="Hollomon J.M."/>
            <person name="Nadeau L.J."/>
            <person name="Nunn H.S."/>
            <person name="Stevenson B.S."/>
            <person name="Bojanowski C.L."/>
            <person name="Crookes-Goodson W.J."/>
        </authorList>
    </citation>
    <scope>NUCLEOTIDE SEQUENCE [LARGE SCALE GENOMIC DNA]</scope>
    <source>
        <strain evidence="2 3">D216</strain>
    </source>
</reference>
<feature type="region of interest" description="Disordered" evidence="1">
    <location>
        <begin position="1"/>
        <end position="99"/>
    </location>
</feature>
<feature type="region of interest" description="Disordered" evidence="1">
    <location>
        <begin position="121"/>
        <end position="148"/>
    </location>
</feature>
<feature type="region of interest" description="Disordered" evidence="1">
    <location>
        <begin position="311"/>
        <end position="360"/>
    </location>
</feature>
<protein>
    <submittedName>
        <fullName evidence="2">Uncharacterized protein</fullName>
    </submittedName>
</protein>
<evidence type="ECO:0000313" key="2">
    <source>
        <dbReference type="EMBL" id="TPX18141.1"/>
    </source>
</evidence>
<dbReference type="Proteomes" id="UP000319257">
    <property type="component" value="Unassembled WGS sequence"/>
</dbReference>
<dbReference type="RefSeq" id="XP_030999852.1">
    <property type="nucleotide sequence ID" value="XM_031136863.1"/>
</dbReference>
<sequence>MPSHRRLFNNFMARVDGSGSAQQSRAEDRQDSPASGQQVGIYAGLPEAQAAGSSAELPTSDDLALKDTSLLKPSSSGLDSTSTGSEEDIEDFPTPFQSSTDQFGLAQQALIQFLRSYRPTPAKSDRAGTMDNQTMGQDSADGMPSASSLSDTSIILSEEDHMLDMVYVRPRKHQFNELLRRVTEFKKGIQMTDAAGNISYHACNWEAGNPSDGAVAPLINQIQDMGKEDLLMLAKNLIDSNPWMQLHDFPYTRWNKTSHMGTILSQGNEKSIYVEFQYKRISGADYTLGYACSYEPGRVLAKLKDIPIVTEDDDNDCNNDDDMTGIKQEPSATNEETVDTKGKGVDRSSPPPAGPTRVLSLNLKDDPEAEKAPASDEAAAAAAAAAKAAAAEGERIKKSWVYIVRAIAIPAPPGSYFNAFTGPPIPDRRYTLLGEGGWVVPPLEEREALRKKRASEYAPLKQPGYKRTRLHSDVAAPAVPDRSDWLPGPISFGSDPEVWLEVADPCKEDVYWLIWNLLAGKQYRGFRCGVGFGLNRDDPGTDEFRRLVAEKNPFTSPSMAARTHSANC</sequence>
<dbReference type="STRING" id="1093900.A0A507BLP0"/>
<dbReference type="InParanoid" id="A0A507BLP0"/>
<gene>
    <name evidence="2" type="ORF">E0L32_002650</name>
</gene>
<dbReference type="OrthoDB" id="5243726at2759"/>
<evidence type="ECO:0000256" key="1">
    <source>
        <dbReference type="SAM" id="MobiDB-lite"/>
    </source>
</evidence>
<dbReference type="GeneID" id="41970097"/>
<organism evidence="2 3">
    <name type="scientific">Thyridium curvatum</name>
    <dbReference type="NCBI Taxonomy" id="1093900"/>
    <lineage>
        <taxon>Eukaryota</taxon>
        <taxon>Fungi</taxon>
        <taxon>Dikarya</taxon>
        <taxon>Ascomycota</taxon>
        <taxon>Pezizomycotina</taxon>
        <taxon>Sordariomycetes</taxon>
        <taxon>Sordariomycetidae</taxon>
        <taxon>Thyridiales</taxon>
        <taxon>Thyridiaceae</taxon>
        <taxon>Thyridium</taxon>
    </lineage>
</organism>
<name>A0A507BLP0_9PEZI</name>
<accession>A0A507BLP0</accession>
<keyword evidence="3" id="KW-1185">Reference proteome</keyword>
<feature type="compositionally biased region" description="Acidic residues" evidence="1">
    <location>
        <begin position="311"/>
        <end position="323"/>
    </location>
</feature>
<proteinExistence type="predicted"/>
<dbReference type="AlphaFoldDB" id="A0A507BLP0"/>
<feature type="compositionally biased region" description="Low complexity" evidence="1">
    <location>
        <begin position="74"/>
        <end position="84"/>
    </location>
</feature>
<dbReference type="EMBL" id="SKBQ01000011">
    <property type="protein sequence ID" value="TPX18141.1"/>
    <property type="molecule type" value="Genomic_DNA"/>
</dbReference>